<dbReference type="Proteomes" id="UP000792457">
    <property type="component" value="Unassembled WGS sequence"/>
</dbReference>
<comment type="caution">
    <text evidence="4">The sequence shown here is derived from an EMBL/GenBank/DDBJ whole genome shotgun (WGS) entry which is preliminary data.</text>
</comment>
<reference evidence="4" key="2">
    <citation type="submission" date="2017-10" db="EMBL/GenBank/DDBJ databases">
        <title>Ladona fulva Genome sequencing and assembly.</title>
        <authorList>
            <person name="Murali S."/>
            <person name="Richards S."/>
            <person name="Bandaranaike D."/>
            <person name="Bellair M."/>
            <person name="Blankenburg K."/>
            <person name="Chao H."/>
            <person name="Dinh H."/>
            <person name="Doddapaneni H."/>
            <person name="Dugan-Rocha S."/>
            <person name="Elkadiri S."/>
            <person name="Gnanaolivu R."/>
            <person name="Hernandez B."/>
            <person name="Skinner E."/>
            <person name="Javaid M."/>
            <person name="Lee S."/>
            <person name="Li M."/>
            <person name="Ming W."/>
            <person name="Munidasa M."/>
            <person name="Muniz J."/>
            <person name="Nguyen L."/>
            <person name="Hughes D."/>
            <person name="Osuji N."/>
            <person name="Pu L.-L."/>
            <person name="Puazo M."/>
            <person name="Qu C."/>
            <person name="Quiroz J."/>
            <person name="Raj R."/>
            <person name="Weissenberger G."/>
            <person name="Xin Y."/>
            <person name="Zou X."/>
            <person name="Han Y."/>
            <person name="Worley K."/>
            <person name="Muzny D."/>
            <person name="Gibbs R."/>
        </authorList>
    </citation>
    <scope>NUCLEOTIDE SEQUENCE</scope>
    <source>
        <strain evidence="4">Sampled in the wild</strain>
    </source>
</reference>
<evidence type="ECO:0000256" key="1">
    <source>
        <dbReference type="SAM" id="MobiDB-lite"/>
    </source>
</evidence>
<reference evidence="4" key="1">
    <citation type="submission" date="2013-04" db="EMBL/GenBank/DDBJ databases">
        <authorList>
            <person name="Qu J."/>
            <person name="Murali S.C."/>
            <person name="Bandaranaike D."/>
            <person name="Bellair M."/>
            <person name="Blankenburg K."/>
            <person name="Chao H."/>
            <person name="Dinh H."/>
            <person name="Doddapaneni H."/>
            <person name="Downs B."/>
            <person name="Dugan-Rocha S."/>
            <person name="Elkadiri S."/>
            <person name="Gnanaolivu R.D."/>
            <person name="Hernandez B."/>
            <person name="Javaid M."/>
            <person name="Jayaseelan J.C."/>
            <person name="Lee S."/>
            <person name="Li M."/>
            <person name="Ming W."/>
            <person name="Munidasa M."/>
            <person name="Muniz J."/>
            <person name="Nguyen L."/>
            <person name="Ongeri F."/>
            <person name="Osuji N."/>
            <person name="Pu L.-L."/>
            <person name="Puazo M."/>
            <person name="Qu C."/>
            <person name="Quiroz J."/>
            <person name="Raj R."/>
            <person name="Weissenberger G."/>
            <person name="Xin Y."/>
            <person name="Zou X."/>
            <person name="Han Y."/>
            <person name="Richards S."/>
            <person name="Worley K."/>
            <person name="Muzny D."/>
            <person name="Gibbs R."/>
        </authorList>
    </citation>
    <scope>NUCLEOTIDE SEQUENCE</scope>
    <source>
        <strain evidence="4">Sampled in the wild</strain>
    </source>
</reference>
<evidence type="ECO:0000259" key="3">
    <source>
        <dbReference type="Pfam" id="PF21788"/>
    </source>
</evidence>
<protein>
    <submittedName>
        <fullName evidence="4">Uncharacterized protein</fullName>
    </submittedName>
</protein>
<dbReference type="InterPro" id="IPR048365">
    <property type="entry name" value="TNP-like_RNaseH_N"/>
</dbReference>
<evidence type="ECO:0000259" key="2">
    <source>
        <dbReference type="Pfam" id="PF21787"/>
    </source>
</evidence>
<dbReference type="OrthoDB" id="8190203at2759"/>
<dbReference type="Pfam" id="PF21787">
    <property type="entry name" value="TNP-like_RNaseH_N"/>
    <property type="match status" value="1"/>
</dbReference>
<gene>
    <name evidence="4" type="ORF">J437_LFUL009723</name>
</gene>
<feature type="domain" description="Transposable element P transposase-like RNase H" evidence="2">
    <location>
        <begin position="74"/>
        <end position="204"/>
    </location>
</feature>
<dbReference type="AlphaFoldDB" id="A0A8K0K663"/>
<dbReference type="InterPro" id="IPR048366">
    <property type="entry name" value="TNP-like_GBD"/>
</dbReference>
<feature type="domain" description="Transposable element P transposase-like GTP-binding insertion" evidence="3">
    <location>
        <begin position="227"/>
        <end position="338"/>
    </location>
</feature>
<name>A0A8K0K663_LADFU</name>
<evidence type="ECO:0000313" key="4">
    <source>
        <dbReference type="EMBL" id="KAG8229134.1"/>
    </source>
</evidence>
<keyword evidence="5" id="KW-1185">Reference proteome</keyword>
<feature type="region of interest" description="Disordered" evidence="1">
    <location>
        <begin position="1"/>
        <end position="28"/>
    </location>
</feature>
<organism evidence="4 5">
    <name type="scientific">Ladona fulva</name>
    <name type="common">Scarce chaser dragonfly</name>
    <name type="synonym">Libellula fulva</name>
    <dbReference type="NCBI Taxonomy" id="123851"/>
    <lineage>
        <taxon>Eukaryota</taxon>
        <taxon>Metazoa</taxon>
        <taxon>Ecdysozoa</taxon>
        <taxon>Arthropoda</taxon>
        <taxon>Hexapoda</taxon>
        <taxon>Insecta</taxon>
        <taxon>Pterygota</taxon>
        <taxon>Palaeoptera</taxon>
        <taxon>Odonata</taxon>
        <taxon>Epiprocta</taxon>
        <taxon>Anisoptera</taxon>
        <taxon>Libelluloidea</taxon>
        <taxon>Libellulidae</taxon>
        <taxon>Ladona</taxon>
    </lineage>
</organism>
<evidence type="ECO:0000313" key="5">
    <source>
        <dbReference type="Proteomes" id="UP000792457"/>
    </source>
</evidence>
<sequence length="404" mass="45063">MKNRLHSHAVPKLFDVPNPPPMVSSKRKRPLLREQLQIKRPRHETEEEACPVIMDNVDGSISEELLEDANVITDGLNSTLLDALKIKTDSMVAMDKVCALCADEMSIKTNLFYNISADEVVGFCDDGVKKTFKLAKSVLVLMVRGISSSWKQPLAYFFVGSSCSAEILKSVTTAILQLRGCGLNVVSLTTDMGSNFVQMSHLLGVTSERPFFTVEGEDVCYIFDVPHLIKSFRNNFLKHSFKYDGNVASWSDISAIYQHDKKFNLRLSSKLTDAHVNPNCFQKMKVKLATQVISQTVASCIRTYVSLGKLKKDSLATASLISEMDQLFDILNSSKKENAKCYNRAWMGADYQIQFLRAALGHKVKSRCLGKFLQLLEESEWQCKESNSNSGPEGIQKGVCAGVF</sequence>
<proteinExistence type="predicted"/>
<dbReference type="Pfam" id="PF21788">
    <property type="entry name" value="TNP-like_GBD"/>
    <property type="match status" value="1"/>
</dbReference>
<accession>A0A8K0K663</accession>
<dbReference type="EMBL" id="KZ308412">
    <property type="protein sequence ID" value="KAG8229134.1"/>
    <property type="molecule type" value="Genomic_DNA"/>
</dbReference>